<dbReference type="Gramene" id="ONIVA02G19490.1">
    <property type="protein sequence ID" value="ONIVA02G19490.1"/>
    <property type="gene ID" value="ONIVA02G19490"/>
</dbReference>
<dbReference type="OMA" id="IGDQDRP"/>
<feature type="compositionally biased region" description="Basic and acidic residues" evidence="1">
    <location>
        <begin position="63"/>
        <end position="77"/>
    </location>
</feature>
<dbReference type="Proteomes" id="UP000006591">
    <property type="component" value="Chromosome 2"/>
</dbReference>
<protein>
    <submittedName>
        <fullName evidence="2">Uncharacterized protein</fullName>
    </submittedName>
</protein>
<dbReference type="EnsemblPlants" id="ONIVA02G19490.1">
    <property type="protein sequence ID" value="ONIVA02G19490.1"/>
    <property type="gene ID" value="ONIVA02G19490"/>
</dbReference>
<organism evidence="2">
    <name type="scientific">Oryza nivara</name>
    <name type="common">Indian wild rice</name>
    <name type="synonym">Oryza sativa f. spontanea</name>
    <dbReference type="NCBI Taxonomy" id="4536"/>
    <lineage>
        <taxon>Eukaryota</taxon>
        <taxon>Viridiplantae</taxon>
        <taxon>Streptophyta</taxon>
        <taxon>Embryophyta</taxon>
        <taxon>Tracheophyta</taxon>
        <taxon>Spermatophyta</taxon>
        <taxon>Magnoliopsida</taxon>
        <taxon>Liliopsida</taxon>
        <taxon>Poales</taxon>
        <taxon>Poaceae</taxon>
        <taxon>BOP clade</taxon>
        <taxon>Oryzoideae</taxon>
        <taxon>Oryzeae</taxon>
        <taxon>Oryzinae</taxon>
        <taxon>Oryza</taxon>
    </lineage>
</organism>
<keyword evidence="3" id="KW-1185">Reference proteome</keyword>
<reference evidence="2" key="1">
    <citation type="submission" date="2015-04" db="UniProtKB">
        <authorList>
            <consortium name="EnsemblPlants"/>
        </authorList>
    </citation>
    <scope>IDENTIFICATION</scope>
    <source>
        <strain evidence="2">SL10</strain>
    </source>
</reference>
<evidence type="ECO:0000256" key="1">
    <source>
        <dbReference type="SAM" id="MobiDB-lite"/>
    </source>
</evidence>
<accession>A0A0E0G741</accession>
<feature type="region of interest" description="Disordered" evidence="1">
    <location>
        <begin position="41"/>
        <end position="88"/>
    </location>
</feature>
<evidence type="ECO:0000313" key="3">
    <source>
        <dbReference type="Proteomes" id="UP000006591"/>
    </source>
</evidence>
<proteinExistence type="predicted"/>
<feature type="compositionally biased region" description="Basic residues" evidence="1">
    <location>
        <begin position="48"/>
        <end position="57"/>
    </location>
</feature>
<evidence type="ECO:0000313" key="2">
    <source>
        <dbReference type="EnsemblPlants" id="ONIVA02G19490.1"/>
    </source>
</evidence>
<sequence length="88" mass="10452">MAHVGARSTNMIAKRWWYYCKVRVSSKYNLFGRIGDQDRPSVQAKGRYASRHRRRKTVQSCYLERRDEEKTKTERGKKAQLASEDIKK</sequence>
<dbReference type="AlphaFoldDB" id="A0A0E0G741"/>
<reference evidence="2" key="2">
    <citation type="submission" date="2018-04" db="EMBL/GenBank/DDBJ databases">
        <title>OnivRS2 (Oryza nivara Reference Sequence Version 2).</title>
        <authorList>
            <person name="Zhang J."/>
            <person name="Kudrna D."/>
            <person name="Lee S."/>
            <person name="Talag J."/>
            <person name="Rajasekar S."/>
            <person name="Welchert J."/>
            <person name="Hsing Y.-I."/>
            <person name="Wing R.A."/>
        </authorList>
    </citation>
    <scope>NUCLEOTIDE SEQUENCE [LARGE SCALE GENOMIC DNA]</scope>
    <source>
        <strain evidence="2">SL10</strain>
    </source>
</reference>
<dbReference type="HOGENOM" id="CLU_190236_0_0_1"/>
<name>A0A0E0G741_ORYNI</name>